<proteinExistence type="predicted"/>
<keyword evidence="2" id="KW-1185">Reference proteome</keyword>
<dbReference type="Proteomes" id="UP000004324">
    <property type="component" value="Unassembled WGS sequence"/>
</dbReference>
<organism evidence="1 2">
    <name type="scientific">Pelosinus fermentans B4</name>
    <dbReference type="NCBI Taxonomy" id="1149862"/>
    <lineage>
        <taxon>Bacteria</taxon>
        <taxon>Bacillati</taxon>
        <taxon>Bacillota</taxon>
        <taxon>Negativicutes</taxon>
        <taxon>Selenomonadales</taxon>
        <taxon>Sporomusaceae</taxon>
        <taxon>Pelosinus</taxon>
    </lineage>
</organism>
<sequence>MKKKGLFIFFDGLWSTIIDSQVLLHVQEMNKSGYDFEVLVLPGTKNEYNMSLKKLGTIKDKYDIPITVKRGIRQTIPGGELINVIILYREIRKQGIIFDIIHARTDYAACVCSLLKIFIKFELIWDCRGDAEAEFSQMFIAHTLLRRVIKFMYLQRLKWTRFCASLFSDKAIFVSSELKDTKGKYFNKFSQVIPCTASDKLFRFSSDAREQTRIQLGYTKDDIVLVYSGSIVYYQCFDECMVLFKELHEANKRVKLLILTPHVEKALTVLRYFPENCYQIYSATLEQVNSYLNAADFGFLLRKEDKVNSVASPVKFAEYSLAGLPVLTTKAVKQVVDLGEQLNNVIYCDSANLPDCLTIYTNEERIAISQKAIELLSRKISTIKYIGLYTNTI</sequence>
<dbReference type="EMBL" id="AKVJ01000076">
    <property type="protein sequence ID" value="EIW16027.1"/>
    <property type="molecule type" value="Genomic_DNA"/>
</dbReference>
<protein>
    <recommendedName>
        <fullName evidence="3">Glycosyl transferase group 1</fullName>
    </recommendedName>
</protein>
<comment type="caution">
    <text evidence="1">The sequence shown here is derived from an EMBL/GenBank/DDBJ whole genome shotgun (WGS) entry which is preliminary data.</text>
</comment>
<dbReference type="Gene3D" id="3.40.50.2000">
    <property type="entry name" value="Glycogen Phosphorylase B"/>
    <property type="match status" value="1"/>
</dbReference>
<reference evidence="1 2" key="1">
    <citation type="journal article" date="2012" name="J. Bacteriol.">
        <title>Draft Genome Sequences for Two Metal-Reducing Pelosinus fermentans Strains Isolated from a Cr(VI)-Contaminated Site and for Type Strain R7.</title>
        <authorList>
            <person name="Brown S.D."/>
            <person name="Podar M."/>
            <person name="Klingeman D.M."/>
            <person name="Johnson C.M."/>
            <person name="Yang Z.K."/>
            <person name="Utturkar S.M."/>
            <person name="Land M.L."/>
            <person name="Mosher J.J."/>
            <person name="Hurt R.A.Jr."/>
            <person name="Phelps T.J."/>
            <person name="Palumbo A.V."/>
            <person name="Arkin A.P."/>
            <person name="Hazen T.C."/>
            <person name="Elias D.A."/>
        </authorList>
    </citation>
    <scope>NUCLEOTIDE SEQUENCE [LARGE SCALE GENOMIC DNA]</scope>
    <source>
        <strain evidence="1 2">B4</strain>
    </source>
</reference>
<dbReference type="OrthoDB" id="9790710at2"/>
<dbReference type="AlphaFoldDB" id="I9ASU4"/>
<evidence type="ECO:0000313" key="2">
    <source>
        <dbReference type="Proteomes" id="UP000004324"/>
    </source>
</evidence>
<dbReference type="SUPFAM" id="SSF53756">
    <property type="entry name" value="UDP-Glycosyltransferase/glycogen phosphorylase"/>
    <property type="match status" value="1"/>
</dbReference>
<dbReference type="RefSeq" id="WP_007939082.1">
    <property type="nucleotide sequence ID" value="NZ_AKVJ01000076.1"/>
</dbReference>
<evidence type="ECO:0008006" key="3">
    <source>
        <dbReference type="Google" id="ProtNLM"/>
    </source>
</evidence>
<name>I9ASU4_9FIRM</name>
<dbReference type="PATRIC" id="fig|1149862.3.peg.4758"/>
<evidence type="ECO:0000313" key="1">
    <source>
        <dbReference type="EMBL" id="EIW16027.1"/>
    </source>
</evidence>
<accession>I9ASU4</accession>
<gene>
    <name evidence="1" type="ORF">FB4_1716</name>
</gene>